<organism evidence="1 2">
    <name type="scientific">Hibiscus trionum</name>
    <name type="common">Flower of an hour</name>
    <dbReference type="NCBI Taxonomy" id="183268"/>
    <lineage>
        <taxon>Eukaryota</taxon>
        <taxon>Viridiplantae</taxon>
        <taxon>Streptophyta</taxon>
        <taxon>Embryophyta</taxon>
        <taxon>Tracheophyta</taxon>
        <taxon>Spermatophyta</taxon>
        <taxon>Magnoliopsida</taxon>
        <taxon>eudicotyledons</taxon>
        <taxon>Gunneridae</taxon>
        <taxon>Pentapetalae</taxon>
        <taxon>rosids</taxon>
        <taxon>malvids</taxon>
        <taxon>Malvales</taxon>
        <taxon>Malvaceae</taxon>
        <taxon>Malvoideae</taxon>
        <taxon>Hibiscus</taxon>
    </lineage>
</organism>
<dbReference type="OrthoDB" id="1002091at2759"/>
<evidence type="ECO:0000313" key="2">
    <source>
        <dbReference type="Proteomes" id="UP001165190"/>
    </source>
</evidence>
<proteinExistence type="predicted"/>
<keyword evidence="2" id="KW-1185">Reference proteome</keyword>
<gene>
    <name evidence="1" type="ORF">HRI_003234300</name>
</gene>
<comment type="caution">
    <text evidence="1">The sequence shown here is derived from an EMBL/GenBank/DDBJ whole genome shotgun (WGS) entry which is preliminary data.</text>
</comment>
<dbReference type="Proteomes" id="UP001165190">
    <property type="component" value="Unassembled WGS sequence"/>
</dbReference>
<reference evidence="1" key="1">
    <citation type="submission" date="2023-05" db="EMBL/GenBank/DDBJ databases">
        <title>Genome and transcriptome analyses reveal genes involved in the formation of fine ridges on petal epidermal cells in Hibiscus trionum.</title>
        <authorList>
            <person name="Koshimizu S."/>
            <person name="Masuda S."/>
            <person name="Ishii T."/>
            <person name="Shirasu K."/>
            <person name="Hoshino A."/>
            <person name="Arita M."/>
        </authorList>
    </citation>
    <scope>NUCLEOTIDE SEQUENCE</scope>
    <source>
        <strain evidence="1">Hamamatsu line</strain>
    </source>
</reference>
<name>A0A9W7IIX9_HIBTR</name>
<accession>A0A9W7IIX9</accession>
<evidence type="ECO:0000313" key="1">
    <source>
        <dbReference type="EMBL" id="GMI95650.1"/>
    </source>
</evidence>
<protein>
    <submittedName>
        <fullName evidence="1">Uncharacterized protein</fullName>
    </submittedName>
</protein>
<sequence>MFVETLKGPFYDRMFNHSTKNFTDMLMNGELILGTMKSGKLDSGETKKTYKKRDNNELNTTNVYSLSYSTGVVFNKPNTFNKSNTFAPTVVNAPKGE</sequence>
<dbReference type="EMBL" id="BSYR01000027">
    <property type="protein sequence ID" value="GMI95650.1"/>
    <property type="molecule type" value="Genomic_DNA"/>
</dbReference>
<dbReference type="AlphaFoldDB" id="A0A9W7IIX9"/>